<dbReference type="Proteomes" id="UP001054902">
    <property type="component" value="Unassembled WGS sequence"/>
</dbReference>
<sequence>MVCLFAVLSILNLFQSVHAALLSASSPCTSKNECESGECALSEPVAGAPKMCCKNDSTYSSVVKTFVCEDLDDGKPCLGWNGYCASGICGIDGLCTSEKLANESECGNDKQCDSGKCALSEPVSGAPKMCCKNDDTYSSVVKTFVCEDLDDGKPCLGWNGYCASGICGIDGLCTSEKLANESECGNDKQCDSGECALSEPVSGAPKMCCKNDDTYSSVVKTFVCEDLDDGKPCLGWNGYCASGICGIDGLCTSVKLANESECGNDKQCDSGECALSEPVSGAPKMCCKNDSKYDYSLKTDVCEDLPDGSQCSGDNDICESGICGMDGLCTSVKLANESECNNSVQCESGECALSEALIDAPQICCEIETSDDFKIGTSSYSSCGSLQSGKACAGNHALCQTGICGFDNLCVGNVNDTCDSDNQCASGKCTDGSCAPFSSVDDQNNFFNAMATCPLDEIMSTSSMNDTNKNIVLQVYDDYFKKSGSGFSDTGLTMVDESHTDTSATMNTIVGPELLTSIDGCDGGNAIVAQQQEGQVCFAYERVDDDGDGNKVSSCKNVCVDVGDEVVLETYDKSDTDIVGTIGFVNAFYFYLTQKCRIVVEYENDWEDLPPAESPSEDNEPGDSDPSNSLGDSTSDGNNTSSSSASTSVLSKFSKAVVFAGAVLLN</sequence>
<protein>
    <submittedName>
        <fullName evidence="3">Uncharacterized protein</fullName>
    </submittedName>
</protein>
<dbReference type="AlphaFoldDB" id="A0AAD3DBS8"/>
<dbReference type="EMBL" id="BLLK01000074">
    <property type="protein sequence ID" value="GFH61498.1"/>
    <property type="molecule type" value="Genomic_DNA"/>
</dbReference>
<feature type="compositionally biased region" description="Acidic residues" evidence="1">
    <location>
        <begin position="608"/>
        <end position="623"/>
    </location>
</feature>
<evidence type="ECO:0000313" key="4">
    <source>
        <dbReference type="Proteomes" id="UP001054902"/>
    </source>
</evidence>
<feature type="compositionally biased region" description="Low complexity" evidence="1">
    <location>
        <begin position="631"/>
        <end position="648"/>
    </location>
</feature>
<keyword evidence="2" id="KW-0732">Signal</keyword>
<comment type="caution">
    <text evidence="3">The sequence shown here is derived from an EMBL/GenBank/DDBJ whole genome shotgun (WGS) entry which is preliminary data.</text>
</comment>
<organism evidence="3 4">
    <name type="scientific">Chaetoceros tenuissimus</name>
    <dbReference type="NCBI Taxonomy" id="426638"/>
    <lineage>
        <taxon>Eukaryota</taxon>
        <taxon>Sar</taxon>
        <taxon>Stramenopiles</taxon>
        <taxon>Ochrophyta</taxon>
        <taxon>Bacillariophyta</taxon>
        <taxon>Coscinodiscophyceae</taxon>
        <taxon>Chaetocerotophycidae</taxon>
        <taxon>Chaetocerotales</taxon>
        <taxon>Chaetocerotaceae</taxon>
        <taxon>Chaetoceros</taxon>
    </lineage>
</organism>
<name>A0AAD3DBS8_9STRA</name>
<reference evidence="3 4" key="1">
    <citation type="journal article" date="2021" name="Sci. Rep.">
        <title>The genome of the diatom Chaetoceros tenuissimus carries an ancient integrated fragment of an extant virus.</title>
        <authorList>
            <person name="Hongo Y."/>
            <person name="Kimura K."/>
            <person name="Takaki Y."/>
            <person name="Yoshida Y."/>
            <person name="Baba S."/>
            <person name="Kobayashi G."/>
            <person name="Nagasaki K."/>
            <person name="Hano T."/>
            <person name="Tomaru Y."/>
        </authorList>
    </citation>
    <scope>NUCLEOTIDE SEQUENCE [LARGE SCALE GENOMIC DNA]</scope>
    <source>
        <strain evidence="3 4">NIES-3715</strain>
    </source>
</reference>
<evidence type="ECO:0000313" key="3">
    <source>
        <dbReference type="EMBL" id="GFH61498.1"/>
    </source>
</evidence>
<keyword evidence="4" id="KW-1185">Reference proteome</keyword>
<accession>A0AAD3DBS8</accession>
<feature type="chain" id="PRO_5041959231" evidence="2">
    <location>
        <begin position="20"/>
        <end position="666"/>
    </location>
</feature>
<gene>
    <name evidence="3" type="ORF">CTEN210_17974</name>
</gene>
<evidence type="ECO:0000256" key="2">
    <source>
        <dbReference type="SAM" id="SignalP"/>
    </source>
</evidence>
<feature type="region of interest" description="Disordered" evidence="1">
    <location>
        <begin position="608"/>
        <end position="650"/>
    </location>
</feature>
<evidence type="ECO:0000256" key="1">
    <source>
        <dbReference type="SAM" id="MobiDB-lite"/>
    </source>
</evidence>
<proteinExistence type="predicted"/>
<feature type="signal peptide" evidence="2">
    <location>
        <begin position="1"/>
        <end position="19"/>
    </location>
</feature>